<dbReference type="EMBL" id="LR796730">
    <property type="protein sequence ID" value="CAB4162313.1"/>
    <property type="molecule type" value="Genomic_DNA"/>
</dbReference>
<proteinExistence type="predicted"/>
<sequence>MISVKEFAVEYFAQLVFHGIPQPDMIEPIQQLNAFIIDNMSWCTVADFKLAFEFNAAGKLKARHNPFKSFDAMYVGAVLSDYYELRLEAMKKWNEVNVNYIEPSHQLASSTTYDEREMFMTSLNTDIEKARKGNYMTASLLGSVWFDNLYKHQLVTDAFWTDLEWSNFKSIAKKNIVHEKELTRTKYAKLKDNPRLYELHQQDVKNEMKKIMYVDYLKKQITK</sequence>
<name>A0A6J5NTR1_9CAUD</name>
<protein>
    <submittedName>
        <fullName evidence="1">Uncharacterized protein</fullName>
    </submittedName>
</protein>
<evidence type="ECO:0000313" key="1">
    <source>
        <dbReference type="EMBL" id="CAB4162313.1"/>
    </source>
</evidence>
<accession>A0A6J5NTR1</accession>
<gene>
    <name evidence="1" type="ORF">UFOVP780_28</name>
</gene>
<organism evidence="1">
    <name type="scientific">uncultured Caudovirales phage</name>
    <dbReference type="NCBI Taxonomy" id="2100421"/>
    <lineage>
        <taxon>Viruses</taxon>
        <taxon>Duplodnaviria</taxon>
        <taxon>Heunggongvirae</taxon>
        <taxon>Uroviricota</taxon>
        <taxon>Caudoviricetes</taxon>
        <taxon>Peduoviridae</taxon>
        <taxon>Maltschvirus</taxon>
        <taxon>Maltschvirus maltsch</taxon>
    </lineage>
</organism>
<reference evidence="1" key="1">
    <citation type="submission" date="2020-04" db="EMBL/GenBank/DDBJ databases">
        <authorList>
            <person name="Chiriac C."/>
            <person name="Salcher M."/>
            <person name="Ghai R."/>
            <person name="Kavagutti S V."/>
        </authorList>
    </citation>
    <scope>NUCLEOTIDE SEQUENCE</scope>
</reference>